<evidence type="ECO:0000313" key="1">
    <source>
        <dbReference type="EMBL" id="EPD26083.1"/>
    </source>
</evidence>
<accession>S2VF46</accession>
<dbReference type="PATRIC" id="fig|883067.3.peg.1327"/>
<proteinExistence type="predicted"/>
<protein>
    <submittedName>
        <fullName evidence="1">Uncharacterized protein</fullName>
    </submittedName>
</protein>
<evidence type="ECO:0000313" key="2">
    <source>
        <dbReference type="Proteomes" id="UP000014393"/>
    </source>
</evidence>
<dbReference type="EMBL" id="AGWM01000012">
    <property type="protein sequence ID" value="EPD26083.1"/>
    <property type="molecule type" value="Genomic_DNA"/>
</dbReference>
<sequence length="152" mass="16271">MIAALALTACGTTSKSKESAPTATPTPTTTATFNKYKGKSLEVSIIDKTPFGNSKNNGDGTCTLLENVDIGVYKQSDTNRNNVIAFGSAPAGTLGELRDNFCAYSPILTLPAKSWNNGDAWFVDYITPSKTFMKAMHADRTVRLVISVNGLR</sequence>
<comment type="caution">
    <text evidence="1">The sequence shown here is derived from an EMBL/GenBank/DDBJ whole genome shotgun (WGS) entry which is preliminary data.</text>
</comment>
<gene>
    <name evidence="1" type="ORF">HMPREF9237_01358</name>
</gene>
<organism evidence="1 2">
    <name type="scientific">Actinotignum schaalii FB123-CNA-2</name>
    <dbReference type="NCBI Taxonomy" id="883067"/>
    <lineage>
        <taxon>Bacteria</taxon>
        <taxon>Bacillati</taxon>
        <taxon>Actinomycetota</taxon>
        <taxon>Actinomycetes</taxon>
        <taxon>Actinomycetales</taxon>
        <taxon>Actinomycetaceae</taxon>
        <taxon>Actinotignum</taxon>
    </lineage>
</organism>
<name>S2VF46_9ACTO</name>
<dbReference type="HOGENOM" id="CLU_1718449_0_0_11"/>
<dbReference type="AlphaFoldDB" id="S2VF46"/>
<dbReference type="Proteomes" id="UP000014393">
    <property type="component" value="Unassembled WGS sequence"/>
</dbReference>
<reference evidence="1 2" key="1">
    <citation type="submission" date="2013-05" db="EMBL/GenBank/DDBJ databases">
        <title>The Genome Sequence of Actinobaculum schaalii FB123-CNA2.</title>
        <authorList>
            <consortium name="The Broad Institute Genomics Platform"/>
            <person name="Earl A."/>
            <person name="Ward D."/>
            <person name="Feldgarden M."/>
            <person name="Gevers D."/>
            <person name="Saerens B."/>
            <person name="Vaneechoutte M."/>
            <person name="Walker B."/>
            <person name="Young S."/>
            <person name="Zeng Q."/>
            <person name="Gargeya S."/>
            <person name="Fitzgerald M."/>
            <person name="Haas B."/>
            <person name="Abouelleil A."/>
            <person name="Allen A.W."/>
            <person name="Alvarado L."/>
            <person name="Arachchi H.M."/>
            <person name="Berlin A.M."/>
            <person name="Chapman S.B."/>
            <person name="Gainer-Dewar J."/>
            <person name="Goldberg J."/>
            <person name="Griggs A."/>
            <person name="Gujja S."/>
            <person name="Hansen M."/>
            <person name="Howarth C."/>
            <person name="Imamovic A."/>
            <person name="Ireland A."/>
            <person name="Larimer J."/>
            <person name="McCowan C."/>
            <person name="Murphy C."/>
            <person name="Pearson M."/>
            <person name="Poon T.W."/>
            <person name="Priest M."/>
            <person name="Roberts A."/>
            <person name="Saif S."/>
            <person name="Shea T."/>
            <person name="Sisk P."/>
            <person name="Sykes S."/>
            <person name="Wortman J."/>
            <person name="Nusbaum C."/>
            <person name="Birren B."/>
        </authorList>
    </citation>
    <scope>NUCLEOTIDE SEQUENCE [LARGE SCALE GENOMIC DNA]</scope>
    <source>
        <strain evidence="1 2">FB123-CNA-2</strain>
    </source>
</reference>
<keyword evidence="2" id="KW-1185">Reference proteome</keyword>